<evidence type="ECO:0000256" key="1">
    <source>
        <dbReference type="SAM" id="SignalP"/>
    </source>
</evidence>
<dbReference type="InterPro" id="IPR007541">
    <property type="entry name" value="Uncharacterised_BSP"/>
</dbReference>
<dbReference type="Pfam" id="PF04450">
    <property type="entry name" value="BSP"/>
    <property type="match status" value="1"/>
</dbReference>
<sequence>MATFHHHSFNLSIILVTLSAAGTAAVKFHIAATTPAIRSTFNRRIGIRYATQTMTTASSFLFKTFNQRDVADRKPFRNVTVTIDNSADHGLVVNNKNATETNEFRIGVNCFSNVSSSTTAARRREFSGLVYHYMTYVWGWNGGGKAPAGLMSGTADYVRWKAGFGLPEKAAGGAGERWDQGDDVTARFLDYCGGLKNGTTRSFVAEMNKLMKDGYSDGYFKQLLGKSVGDLWREYKNAVGKDGRFEPILH</sequence>
<dbReference type="AlphaFoldDB" id="A0AAV0MHE0"/>
<reference evidence="2" key="1">
    <citation type="submission" date="2022-08" db="EMBL/GenBank/DDBJ databases">
        <authorList>
            <person name="Gutierrez-Valencia J."/>
        </authorList>
    </citation>
    <scope>NUCLEOTIDE SEQUENCE</scope>
</reference>
<proteinExistence type="predicted"/>
<evidence type="ECO:0000313" key="3">
    <source>
        <dbReference type="Proteomes" id="UP001154282"/>
    </source>
</evidence>
<name>A0AAV0MHE0_9ROSI</name>
<organism evidence="2 3">
    <name type="scientific">Linum tenue</name>
    <dbReference type="NCBI Taxonomy" id="586396"/>
    <lineage>
        <taxon>Eukaryota</taxon>
        <taxon>Viridiplantae</taxon>
        <taxon>Streptophyta</taxon>
        <taxon>Embryophyta</taxon>
        <taxon>Tracheophyta</taxon>
        <taxon>Spermatophyta</taxon>
        <taxon>Magnoliopsida</taxon>
        <taxon>eudicotyledons</taxon>
        <taxon>Gunneridae</taxon>
        <taxon>Pentapetalae</taxon>
        <taxon>rosids</taxon>
        <taxon>fabids</taxon>
        <taxon>Malpighiales</taxon>
        <taxon>Linaceae</taxon>
        <taxon>Linum</taxon>
    </lineage>
</organism>
<protein>
    <submittedName>
        <fullName evidence="2">Uncharacterized protein</fullName>
    </submittedName>
</protein>
<accession>A0AAV0MHE0</accession>
<dbReference type="EMBL" id="CAMGYJ010000007">
    <property type="protein sequence ID" value="CAI0445563.1"/>
    <property type="molecule type" value="Genomic_DNA"/>
</dbReference>
<keyword evidence="1" id="KW-0732">Signal</keyword>
<feature type="signal peptide" evidence="1">
    <location>
        <begin position="1"/>
        <end position="25"/>
    </location>
</feature>
<dbReference type="PANTHER" id="PTHR33321">
    <property type="match status" value="1"/>
</dbReference>
<keyword evidence="3" id="KW-1185">Reference proteome</keyword>
<gene>
    <name evidence="2" type="ORF">LITE_LOCUS28617</name>
</gene>
<dbReference type="Proteomes" id="UP001154282">
    <property type="component" value="Unassembled WGS sequence"/>
</dbReference>
<dbReference type="PANTHER" id="PTHR33321:SF12">
    <property type="entry name" value="PLANT BASIC SECRETORY PROTEIN (BSP) FAMILY PROTEIN"/>
    <property type="match status" value="1"/>
</dbReference>
<comment type="caution">
    <text evidence="2">The sequence shown here is derived from an EMBL/GenBank/DDBJ whole genome shotgun (WGS) entry which is preliminary data.</text>
</comment>
<evidence type="ECO:0000313" key="2">
    <source>
        <dbReference type="EMBL" id="CAI0445563.1"/>
    </source>
</evidence>
<feature type="chain" id="PRO_5043796338" evidence="1">
    <location>
        <begin position="26"/>
        <end position="250"/>
    </location>
</feature>